<dbReference type="InterPro" id="IPR053148">
    <property type="entry name" value="PD-DEXK-like_domain"/>
</dbReference>
<keyword evidence="4" id="KW-1185">Reference proteome</keyword>
<evidence type="ECO:0000313" key="3">
    <source>
        <dbReference type="EMBL" id="QCD42378.1"/>
    </source>
</evidence>
<dbReference type="Proteomes" id="UP000297149">
    <property type="component" value="Chromosome"/>
</dbReference>
<dbReference type="Pfam" id="PF06250">
    <property type="entry name" value="YhcG_C"/>
    <property type="match status" value="1"/>
</dbReference>
<dbReference type="GO" id="GO:0003676">
    <property type="term" value="F:nucleic acid binding"/>
    <property type="evidence" value="ECO:0007669"/>
    <property type="project" value="InterPro"/>
</dbReference>
<dbReference type="PANTHER" id="PTHR30547:SF0">
    <property type="entry name" value="BLR8175 PROTEIN"/>
    <property type="match status" value="1"/>
</dbReference>
<gene>
    <name evidence="3" type="ORF">E7747_08820</name>
</gene>
<dbReference type="RefSeq" id="WP_136415497.1">
    <property type="nucleotide sequence ID" value="NZ_CP039396.1"/>
</dbReference>
<dbReference type="KEGG" id="ddb:E7747_08820"/>
<dbReference type="EMBL" id="CP039396">
    <property type="protein sequence ID" value="QCD42378.1"/>
    <property type="molecule type" value="Genomic_DNA"/>
</dbReference>
<dbReference type="Pfam" id="PF17761">
    <property type="entry name" value="DUF1016_N"/>
    <property type="match status" value="1"/>
</dbReference>
<accession>A0A4V1D3B0</accession>
<protein>
    <submittedName>
        <fullName evidence="3">DUF1016 family protein</fullName>
    </submittedName>
</protein>
<dbReference type="Gene3D" id="3.40.1350.10">
    <property type="match status" value="1"/>
</dbReference>
<reference evidence="4" key="1">
    <citation type="submission" date="2019-02" db="EMBL/GenBank/DDBJ databases">
        <title>Isolation and identification of novel species under the genus Muribaculum.</title>
        <authorList>
            <person name="Miyake S."/>
            <person name="Ding Y."/>
            <person name="Low A."/>
            <person name="Soh M."/>
            <person name="Seedorf H."/>
        </authorList>
    </citation>
    <scope>NUCLEOTIDE SEQUENCE [LARGE SCALE GENOMIC DNA]</scope>
    <source>
        <strain evidence="4">H5</strain>
    </source>
</reference>
<dbReference type="AlphaFoldDB" id="A0A4V1D3B0"/>
<evidence type="ECO:0000259" key="1">
    <source>
        <dbReference type="Pfam" id="PF06250"/>
    </source>
</evidence>
<organism evidence="3 4">
    <name type="scientific">Duncaniella dubosii</name>
    <dbReference type="NCBI Taxonomy" id="2518971"/>
    <lineage>
        <taxon>Bacteria</taxon>
        <taxon>Pseudomonadati</taxon>
        <taxon>Bacteroidota</taxon>
        <taxon>Bacteroidia</taxon>
        <taxon>Bacteroidales</taxon>
        <taxon>Muribaculaceae</taxon>
        <taxon>Duncaniella</taxon>
    </lineage>
</organism>
<dbReference type="PANTHER" id="PTHR30547">
    <property type="entry name" value="UNCHARACTERIZED PROTEIN YHCG-RELATED"/>
    <property type="match status" value="1"/>
</dbReference>
<name>A0A4V1D3B0_9BACT</name>
<evidence type="ECO:0000313" key="4">
    <source>
        <dbReference type="Proteomes" id="UP000297149"/>
    </source>
</evidence>
<dbReference type="InterPro" id="IPR041527">
    <property type="entry name" value="YhcG_N"/>
</dbReference>
<feature type="domain" description="YhcG N-terminal" evidence="2">
    <location>
        <begin position="21"/>
        <end position="181"/>
    </location>
</feature>
<dbReference type="InterPro" id="IPR011856">
    <property type="entry name" value="tRNA_endonuc-like_dom_sf"/>
</dbReference>
<evidence type="ECO:0000259" key="2">
    <source>
        <dbReference type="Pfam" id="PF17761"/>
    </source>
</evidence>
<proteinExistence type="predicted"/>
<dbReference type="InterPro" id="IPR009362">
    <property type="entry name" value="YhcG_C"/>
</dbReference>
<feature type="domain" description="YhcG PDDEXK nuclease" evidence="1">
    <location>
        <begin position="208"/>
        <end position="367"/>
    </location>
</feature>
<sequence length="376" mass="43501">MAKEAIIRQDTADYNAAVQTIKEAILRSQYQAAKLVNREMLSLYYGIGRYISANSREGFWGTGAIKTISERLRKELPGLKGFSQTNLKYMRIFYEEWSPIIEAKNHKSSAVADKINTDSLLPVKSSTTADDLERFLNLSFSHHIIILAEEKNIEKRWKYISLAIENKWDKRFLKTQIKENVADKYGAMPSNFGVTIKDSRDAIKALNMFKDEYLLDFINTEEIGIRDLADIDERVVEQEIIHNIKKFIMTFGRDFAFVGNQYHLKAFSEDFFPDLLFFNRELNCLVVVELKTGDFKPGYLAQLMTYLRILDDKVKKPHENPSIGIVLCKNANKDFVEYVIQDYAKPMGVATYRLSEEMPEKLREALPDVEELKKLL</sequence>